<dbReference type="Pfam" id="PF17874">
    <property type="entry name" value="TPR_MalT"/>
    <property type="match status" value="1"/>
</dbReference>
<evidence type="ECO:0000313" key="4">
    <source>
        <dbReference type="EMBL" id="MBC2397940.1"/>
    </source>
</evidence>
<evidence type="ECO:0000259" key="1">
    <source>
        <dbReference type="Pfam" id="PF01637"/>
    </source>
</evidence>
<dbReference type="InterPro" id="IPR011990">
    <property type="entry name" value="TPR-like_helical_dom_sf"/>
</dbReference>
<evidence type="ECO:0000313" key="5">
    <source>
        <dbReference type="Proteomes" id="UP000563151"/>
    </source>
</evidence>
<gene>
    <name evidence="4" type="ORF">HGG79_09150</name>
</gene>
<dbReference type="Gene3D" id="3.40.50.300">
    <property type="entry name" value="P-loop containing nucleotide triphosphate hydrolases"/>
    <property type="match status" value="1"/>
</dbReference>
<dbReference type="Proteomes" id="UP000563151">
    <property type="component" value="Unassembled WGS sequence"/>
</dbReference>
<dbReference type="EMBL" id="JAAZWO010000008">
    <property type="protein sequence ID" value="MBC2397940.1"/>
    <property type="molecule type" value="Genomic_DNA"/>
</dbReference>
<dbReference type="Pfam" id="PF25873">
    <property type="entry name" value="WHD_MalT"/>
    <property type="match status" value="1"/>
</dbReference>
<keyword evidence="5" id="KW-1185">Reference proteome</keyword>
<dbReference type="InterPro" id="IPR059106">
    <property type="entry name" value="WHD_MalT"/>
</dbReference>
<feature type="domain" description="MalT-like winged helix" evidence="3">
    <location>
        <begin position="260"/>
        <end position="334"/>
    </location>
</feature>
<dbReference type="Pfam" id="PF01637">
    <property type="entry name" value="ATPase_2"/>
    <property type="match status" value="1"/>
</dbReference>
<dbReference type="GO" id="GO:0005524">
    <property type="term" value="F:ATP binding"/>
    <property type="evidence" value="ECO:0007669"/>
    <property type="project" value="InterPro"/>
</dbReference>
<reference evidence="4 5" key="1">
    <citation type="submission" date="2020-04" db="EMBL/GenBank/DDBJ databases">
        <title>Genomic insights into acetone-butanol-ethanol (ABE) fermentation by sequencing solventogenic clostridia strains.</title>
        <authorList>
            <person name="Brown S."/>
        </authorList>
    </citation>
    <scope>NUCLEOTIDE SEQUENCE [LARGE SCALE GENOMIC DNA]</scope>
    <source>
        <strain evidence="4 5">DJ011</strain>
    </source>
</reference>
<accession>A0A923ECH0</accession>
<feature type="domain" description="ATPase" evidence="1">
    <location>
        <begin position="36"/>
        <end position="228"/>
    </location>
</feature>
<comment type="caution">
    <text evidence="4">The sequence shown here is derived from an EMBL/GenBank/DDBJ whole genome shotgun (WGS) entry which is preliminary data.</text>
</comment>
<dbReference type="SUPFAM" id="SSF48452">
    <property type="entry name" value="TPR-like"/>
    <property type="match status" value="2"/>
</dbReference>
<feature type="domain" description="MalT-like TPR region" evidence="2">
    <location>
        <begin position="489"/>
        <end position="771"/>
    </location>
</feature>
<dbReference type="RefSeq" id="WP_035147062.1">
    <property type="nucleotide sequence ID" value="NZ_JAAZWO010000008.1"/>
</dbReference>
<organism evidence="4 5">
    <name type="scientific">Clostridium tetanomorphum</name>
    <dbReference type="NCBI Taxonomy" id="1553"/>
    <lineage>
        <taxon>Bacteria</taxon>
        <taxon>Bacillati</taxon>
        <taxon>Bacillota</taxon>
        <taxon>Clostridia</taxon>
        <taxon>Eubacteriales</taxon>
        <taxon>Clostridiaceae</taxon>
        <taxon>Clostridium</taxon>
    </lineage>
</organism>
<dbReference type="InterPro" id="IPR027417">
    <property type="entry name" value="P-loop_NTPase"/>
</dbReference>
<name>A0A923ECH0_CLOTT</name>
<dbReference type="InterPro" id="IPR041617">
    <property type="entry name" value="TPR_MalT"/>
</dbReference>
<protein>
    <submittedName>
        <fullName evidence="4">AAA family ATPase</fullName>
    </submittedName>
</protein>
<evidence type="ECO:0000259" key="3">
    <source>
        <dbReference type="Pfam" id="PF25873"/>
    </source>
</evidence>
<proteinExistence type="predicted"/>
<dbReference type="InterPro" id="IPR011579">
    <property type="entry name" value="ATPase_dom"/>
</dbReference>
<dbReference type="AlphaFoldDB" id="A0A923ECH0"/>
<sequence>MSSTITICNKEQKKSYENEVILRYDLFEILNQILSKKITYIHGPAGYGKTTLISTWIEINNYTSDTIYINTLNDEWDQNSFLYSIIISIEKYISASISSTDKCINNTNLLFTKLQKLMETLSNMNEHIFIIIDNFELLKDKNLFEKVLCEYYSIPDNIHFILLSKTLPIIGLSQLKLNDTFFEIGVSHLKFTMEDTEIFFNKIYELNLNTKEIENILSFTEGWPSILKLIALTIQETASIRHNLENLTMYNYYVYEYLDREVFHYFNDDLQEFMLKTSILDELDYRLCMFLTGKENAAEILELLYKANVLTKCKKTGSLKYPKILRSFLKNKLFKNNSSIVNDLYTHAANWFNKNNMIEESFEYYLKIDEYAECLKLVEKNSNSFLSNGEFIKLVHIIEKLPLNELLKNPVIVVYYCICLALTGKLDREESILFLKGINLNSEHFKDFSHEILFIRITSAIVRLDLDYGLSLTKNYCESESKIKLFKEITNANLGELYFFIGDFDKSETYYKKYNISFHENQNIYLYFIAQYRLGYIKHLTGNLYEAGKIYKDNINKISHNDKPLIYITDVFYAGLANVYYELNDLDKSFYYINKAIELTLNRDGYDDLIFEYITFAKILVEKNKIDEAFDIIIKINNLVDKYNSTFILSLCIFDIVIILDKIGQIDMAKKLMIKFFYSKKSIGYLAYEPQHFSKIFLLFKEDKLDSAITLLDKMKEPIFNSKRVESQIKFLLLFAIVKYNNGNKEGAMLELEKAIKLGHKNYYCRIFLDCINYINNILIDLNNHNISLGKTNNYIFELIKYTQSNTNSTSKKLRVDNSLSGREQQVLGLVAEGLSNIEISKNIYFRKHSKKAYK</sequence>
<dbReference type="Gene3D" id="1.25.40.10">
    <property type="entry name" value="Tetratricopeptide repeat domain"/>
    <property type="match status" value="1"/>
</dbReference>
<dbReference type="SUPFAM" id="SSF52540">
    <property type="entry name" value="P-loop containing nucleoside triphosphate hydrolases"/>
    <property type="match status" value="1"/>
</dbReference>
<evidence type="ECO:0000259" key="2">
    <source>
        <dbReference type="Pfam" id="PF17874"/>
    </source>
</evidence>